<dbReference type="Pfam" id="PF00176">
    <property type="entry name" value="SNF2-rel_dom"/>
    <property type="match status" value="1"/>
</dbReference>
<feature type="compositionally biased region" description="Polar residues" evidence="16">
    <location>
        <begin position="765"/>
        <end position="777"/>
    </location>
</feature>
<name>A0AAD6J6P5_DREDA</name>
<dbReference type="Gene3D" id="1.20.120.850">
    <property type="entry name" value="SWI2/SNF2 ATPases, N-terminal domain"/>
    <property type="match status" value="1"/>
</dbReference>
<keyword evidence="9" id="KW-0156">Chromatin regulator</keyword>
<dbReference type="CDD" id="cd18793">
    <property type="entry name" value="SF2_C_SNF"/>
    <property type="match status" value="1"/>
</dbReference>
<dbReference type="GO" id="GO:0006338">
    <property type="term" value="P:chromatin remodeling"/>
    <property type="evidence" value="ECO:0007669"/>
    <property type="project" value="TreeGrafter"/>
</dbReference>
<dbReference type="PROSITE" id="PS51194">
    <property type="entry name" value="HELICASE_CTER"/>
    <property type="match status" value="1"/>
</dbReference>
<keyword evidence="10" id="KW-0805">Transcription regulation</keyword>
<evidence type="ECO:0000256" key="13">
    <source>
        <dbReference type="ARBA" id="ARBA00023163"/>
    </source>
</evidence>
<dbReference type="Pfam" id="PF00271">
    <property type="entry name" value="Helicase_C"/>
    <property type="match status" value="1"/>
</dbReference>
<comment type="subcellular location">
    <subcellularLocation>
        <location evidence="1">Nucleus</location>
    </subcellularLocation>
</comment>
<dbReference type="InterPro" id="IPR002464">
    <property type="entry name" value="DNA/RNA_helicase_DEAH_CS"/>
</dbReference>
<dbReference type="GO" id="GO:0003678">
    <property type="term" value="F:DNA helicase activity"/>
    <property type="evidence" value="ECO:0007669"/>
    <property type="project" value="UniProtKB-EC"/>
</dbReference>
<evidence type="ECO:0000256" key="2">
    <source>
        <dbReference type="ARBA" id="ARBA00009220"/>
    </source>
</evidence>
<feature type="compositionally biased region" description="Polar residues" evidence="16">
    <location>
        <begin position="157"/>
        <end position="166"/>
    </location>
</feature>
<protein>
    <recommendedName>
        <fullName evidence="4">DNA helicase</fullName>
        <ecNumber evidence="4">3.6.4.12</ecNumber>
    </recommendedName>
</protein>
<dbReference type="InterPro" id="IPR014001">
    <property type="entry name" value="Helicase_ATP-bd"/>
</dbReference>
<keyword evidence="11" id="KW-0238">DNA-binding</keyword>
<dbReference type="PROSITE" id="PS00690">
    <property type="entry name" value="DEAH_ATP_HELICASE"/>
    <property type="match status" value="1"/>
</dbReference>
<dbReference type="InterPro" id="IPR050520">
    <property type="entry name" value="INO80/SWR1_helicase"/>
</dbReference>
<sequence length="1664" mass="186271">MTVCAPTASLDLLNPSYRRLVSIADPADQCPCDIAGNGHLPATRSSSRLSKPPLQVDTEAAQSLSPSATVNNEVVQLLNPSKKRKLNGQPSPPWKSAAAQTPSSFIDDSGRKRSMRTMPPPPTPVTPAKAGRRTRAASTTAVPSAATDAKSSKTKQFRTGTRTSPRSKQQTAPASAAKSPTSRHQLRGNAKHATPSSRSPTSAKSKHTGRGAQSRTPTKPSPQKKPTPRKGQHAGSATSSVPRRRSARHSMSTADGRADEDDDDEDAEMQDVSDGMTEQDYDSSKRISWRLKFSRKVKPPLICNPGNLALPRKHATLRAFFEAEDNDPDYLKQMQDAADVEASKRVKLEEAYEAGQLRPENLQPPNIQLVPGPERLRPQWAHRDHLVNHAVRFSKLLKRERMQHIKDAKAIAKDAAEAARKRRPKSREEIEAEQRDLSVKRYREVVASFKVKLKLTEKAAQDIRREKYIEASRLAGRETLKQMLQHSSKLLDARIKTHHGQDVDMDDLEEEEEELLDNMTDEFGDDDVGIEVESRSESSGDASNMSGLESSEDEEDEVAEDADDKLSPEELRRKYAGLAEADSEILSGSEGTDASLSMDEDDPAREALADETAVWSDDSAEAITAEEIDSDEDIPMDSEEDASESEMADSDLGEEEEYDGEDDDDDGDDAEDGLFGFFSKDEIDRMRREGADATKQSSSAGDDHDDEDLDEVDMVPVANTEDGEDAANEFSEAEHTVDSVHPVETEAEAEAEDHSGKHHAPNAPSDDSSVAKTGVSEVSSVTTPASVGLAIDHKDVPRTPISSLLRGSLREYQHHGLDWLANLYDNGTNGILADEMGLGKTIQTIALLAHLATARGVWGPHLVVVPTSVILNWEMEFKKWAPGFKIMTYYGSREERQEKRRGWMNYDAWDVCITSYQLVVQDSQPFKRRAWHYLILDEAHNIKNFRSQRWQTLLNFKAHSRLLLTGTPLQNNLIELWSLLYFLMPSGGSMSTAMPAGFTNLKEFQDWFARPVDQLIEGGREGMDEESRDSIKKLHTILRPFLLRRLKKDVEKQMPEKHEHIVWCRLSKRQRFLYDDFMSRAQTRETLTTGNYLSIINCLMQLRKVCNHPDLFETRPIVTSFAMRRSAVAEFEINELFVRRRMLQDGAFDAIDLGTLNLNIVGAEHAARISTDSICRLIAQRTMDEYATELRGDIVADMQPDFTSVKGMNAYLANVEKMQRLEKVQQWTYVNGLRCRKRPVYGADLREACAVVPQPSFLPPMPRVRRKRMDWWWNRVAALEEMTPTVARRAAEFDTIIQKFGCVTPAVVASDMPRVTATPLGQEVVRLVKARKLEDPFHRARNRLSIAFPDKRLLQYDCGKLQKLDGLLRQLQDGGHRALIFTQMTKVLDILEQFLNIHGHRYLRLDGATKVEQRQILTERFNNDNRILVFILSSRSGGLGLNLTGADSVIFYDLDWNPAMDKQCQDRCHRIGQTRDVHIYRFVSEFTIESNILRKSSQKQMLDDVVIQEGEFTVDKFNRLTVADLFGDDAKKFGLESIGGKTIGSGRGGLAGSMGALEQVEDVDDVVAAKAASKEAVENLDREDFEMEEANTPRAGGAASEQASTPVVVVAEGEVEEADGDADGEEEVKTVDDYLVRFWEWELRNAPVVIPDRNKKRKSKGKPG</sequence>
<evidence type="ECO:0000256" key="1">
    <source>
        <dbReference type="ARBA" id="ARBA00004123"/>
    </source>
</evidence>
<feature type="compositionally biased region" description="Low complexity" evidence="16">
    <location>
        <begin position="136"/>
        <end position="149"/>
    </location>
</feature>
<keyword evidence="20" id="KW-1185">Reference proteome</keyword>
<gene>
    <name evidence="19" type="ORF">Dda_0536</name>
</gene>
<feature type="compositionally biased region" description="Acidic residues" evidence="16">
    <location>
        <begin position="703"/>
        <end position="713"/>
    </location>
</feature>
<dbReference type="InterPro" id="IPR027417">
    <property type="entry name" value="P-loop_NTPase"/>
</dbReference>
<evidence type="ECO:0000256" key="4">
    <source>
        <dbReference type="ARBA" id="ARBA00012551"/>
    </source>
</evidence>
<keyword evidence="8" id="KW-0067">ATP-binding</keyword>
<feature type="region of interest" description="Disordered" evidence="16">
    <location>
        <begin position="499"/>
        <end position="715"/>
    </location>
</feature>
<feature type="compositionally biased region" description="Polar residues" evidence="16">
    <location>
        <begin position="194"/>
        <end position="203"/>
    </location>
</feature>
<dbReference type="Proteomes" id="UP001221413">
    <property type="component" value="Unassembled WGS sequence"/>
</dbReference>
<dbReference type="Gene3D" id="3.40.50.300">
    <property type="entry name" value="P-loop containing nucleotide triphosphate hydrolases"/>
    <property type="match status" value="1"/>
</dbReference>
<feature type="compositionally biased region" description="Acidic residues" evidence="16">
    <location>
        <begin position="550"/>
        <end position="563"/>
    </location>
</feature>
<dbReference type="PROSITE" id="PS51192">
    <property type="entry name" value="HELICASE_ATP_BIND_1"/>
    <property type="match status" value="1"/>
</dbReference>
<evidence type="ECO:0000256" key="16">
    <source>
        <dbReference type="SAM" id="MobiDB-lite"/>
    </source>
</evidence>
<accession>A0AAD6J6P5</accession>
<dbReference type="Gene3D" id="3.40.50.10810">
    <property type="entry name" value="Tandem AAA-ATPase domain"/>
    <property type="match status" value="1"/>
</dbReference>
<organism evidence="19 20">
    <name type="scientific">Drechslerella dactyloides</name>
    <name type="common">Nematode-trapping fungus</name>
    <name type="synonym">Arthrobotrys dactyloides</name>
    <dbReference type="NCBI Taxonomy" id="74499"/>
    <lineage>
        <taxon>Eukaryota</taxon>
        <taxon>Fungi</taxon>
        <taxon>Dikarya</taxon>
        <taxon>Ascomycota</taxon>
        <taxon>Pezizomycotina</taxon>
        <taxon>Orbiliomycetes</taxon>
        <taxon>Orbiliales</taxon>
        <taxon>Orbiliaceae</taxon>
        <taxon>Drechslerella</taxon>
    </lineage>
</organism>
<comment type="subunit">
    <text evidence="3">Component of the SWR1 chromatin-remodeling complex.</text>
</comment>
<evidence type="ECO:0000256" key="3">
    <source>
        <dbReference type="ARBA" id="ARBA00011826"/>
    </source>
</evidence>
<feature type="compositionally biased region" description="Polar residues" evidence="16">
    <location>
        <begin position="539"/>
        <end position="548"/>
    </location>
</feature>
<evidence type="ECO:0000256" key="12">
    <source>
        <dbReference type="ARBA" id="ARBA00023159"/>
    </source>
</evidence>
<dbReference type="GO" id="GO:0000812">
    <property type="term" value="C:Swr1 complex"/>
    <property type="evidence" value="ECO:0007669"/>
    <property type="project" value="TreeGrafter"/>
</dbReference>
<keyword evidence="13" id="KW-0804">Transcription</keyword>
<feature type="compositionally biased region" description="Acidic residues" evidence="16">
    <location>
        <begin position="503"/>
        <end position="530"/>
    </location>
</feature>
<evidence type="ECO:0000256" key="5">
    <source>
        <dbReference type="ARBA" id="ARBA00022741"/>
    </source>
</evidence>
<dbReference type="GO" id="GO:0003677">
    <property type="term" value="F:DNA binding"/>
    <property type="evidence" value="ECO:0007669"/>
    <property type="project" value="UniProtKB-KW"/>
</dbReference>
<proteinExistence type="inferred from homology"/>
<evidence type="ECO:0000256" key="14">
    <source>
        <dbReference type="ARBA" id="ARBA00023242"/>
    </source>
</evidence>
<feature type="compositionally biased region" description="Acidic residues" evidence="16">
    <location>
        <begin position="258"/>
        <end position="281"/>
    </location>
</feature>
<dbReference type="InterPro" id="IPR049730">
    <property type="entry name" value="SNF2/RAD54-like_C"/>
</dbReference>
<dbReference type="SMART" id="SM00487">
    <property type="entry name" value="DEXDc"/>
    <property type="match status" value="1"/>
</dbReference>
<dbReference type="PANTHER" id="PTHR45685:SF1">
    <property type="entry name" value="HELICASE SRCAP"/>
    <property type="match status" value="1"/>
</dbReference>
<dbReference type="GO" id="GO:0005524">
    <property type="term" value="F:ATP binding"/>
    <property type="evidence" value="ECO:0007669"/>
    <property type="project" value="UniProtKB-KW"/>
</dbReference>
<comment type="caution">
    <text evidence="19">The sequence shown here is derived from an EMBL/GenBank/DDBJ whole genome shotgun (WGS) entry which is preliminary data.</text>
</comment>
<dbReference type="PANTHER" id="PTHR45685">
    <property type="entry name" value="HELICASE SRCAP-RELATED"/>
    <property type="match status" value="1"/>
</dbReference>
<reference evidence="19" key="1">
    <citation type="submission" date="2023-01" db="EMBL/GenBank/DDBJ databases">
        <title>The chitinases involved in constricting ring structure development in the nematode-trapping fungus Drechslerella dactyloides.</title>
        <authorList>
            <person name="Wang R."/>
            <person name="Zhang L."/>
            <person name="Tang P."/>
            <person name="Li S."/>
            <person name="Liang L."/>
        </authorList>
    </citation>
    <scope>NUCLEOTIDE SEQUENCE</scope>
    <source>
        <strain evidence="19">YMF1.00031</strain>
    </source>
</reference>
<feature type="compositionally biased region" description="Basic and acidic residues" evidence="16">
    <location>
        <begin position="679"/>
        <end position="692"/>
    </location>
</feature>
<dbReference type="EC" id="3.6.4.12" evidence="4"/>
<dbReference type="InterPro" id="IPR038718">
    <property type="entry name" value="SNF2-like_sf"/>
</dbReference>
<dbReference type="FunFam" id="3.40.50.10810:FF:000005">
    <property type="entry name" value="Photoperiod-independent early flowering 1"/>
    <property type="match status" value="1"/>
</dbReference>
<evidence type="ECO:0000259" key="17">
    <source>
        <dbReference type="PROSITE" id="PS51192"/>
    </source>
</evidence>
<feature type="compositionally biased region" description="Low complexity" evidence="16">
    <location>
        <begin position="167"/>
        <end position="182"/>
    </location>
</feature>
<keyword evidence="6" id="KW-0378">Hydrolase</keyword>
<keyword evidence="7" id="KW-0347">Helicase</keyword>
<evidence type="ECO:0000256" key="7">
    <source>
        <dbReference type="ARBA" id="ARBA00022806"/>
    </source>
</evidence>
<evidence type="ECO:0000256" key="11">
    <source>
        <dbReference type="ARBA" id="ARBA00023125"/>
    </source>
</evidence>
<feature type="domain" description="Helicase ATP-binding" evidence="17">
    <location>
        <begin position="821"/>
        <end position="986"/>
    </location>
</feature>
<evidence type="ECO:0000313" key="19">
    <source>
        <dbReference type="EMBL" id="KAJ6264390.1"/>
    </source>
</evidence>
<evidence type="ECO:0000313" key="20">
    <source>
        <dbReference type="Proteomes" id="UP001221413"/>
    </source>
</evidence>
<evidence type="ECO:0000256" key="8">
    <source>
        <dbReference type="ARBA" id="ARBA00022840"/>
    </source>
</evidence>
<dbReference type="InterPro" id="IPR001650">
    <property type="entry name" value="Helicase_C-like"/>
</dbReference>
<keyword evidence="14" id="KW-0539">Nucleus</keyword>
<dbReference type="SUPFAM" id="SSF52540">
    <property type="entry name" value="P-loop containing nucleoside triphosphate hydrolases"/>
    <property type="match status" value="2"/>
</dbReference>
<dbReference type="InterPro" id="IPR000330">
    <property type="entry name" value="SNF2_N"/>
</dbReference>
<keyword evidence="12" id="KW-0010">Activator</keyword>
<keyword evidence="5" id="KW-0547">Nucleotide-binding</keyword>
<dbReference type="SMART" id="SM00490">
    <property type="entry name" value="HELICc"/>
    <property type="match status" value="1"/>
</dbReference>
<evidence type="ECO:0000256" key="10">
    <source>
        <dbReference type="ARBA" id="ARBA00023015"/>
    </source>
</evidence>
<dbReference type="FunFam" id="3.40.50.300:FF:000655">
    <property type="entry name" value="Protein PHOTOPERIOD-INDEPENDENT EARLY FLOWERING 1"/>
    <property type="match status" value="1"/>
</dbReference>
<evidence type="ECO:0000256" key="15">
    <source>
        <dbReference type="ARBA" id="ARBA00047995"/>
    </source>
</evidence>
<comment type="catalytic activity">
    <reaction evidence="15">
        <text>ATP + H2O = ADP + phosphate + H(+)</text>
        <dbReference type="Rhea" id="RHEA:13065"/>
        <dbReference type="ChEBI" id="CHEBI:15377"/>
        <dbReference type="ChEBI" id="CHEBI:15378"/>
        <dbReference type="ChEBI" id="CHEBI:30616"/>
        <dbReference type="ChEBI" id="CHEBI:43474"/>
        <dbReference type="ChEBI" id="CHEBI:456216"/>
        <dbReference type="EC" id="3.6.4.12"/>
    </reaction>
</comment>
<feature type="compositionally biased region" description="Basic and acidic residues" evidence="16">
    <location>
        <begin position="564"/>
        <end position="573"/>
    </location>
</feature>
<evidence type="ECO:0000256" key="9">
    <source>
        <dbReference type="ARBA" id="ARBA00022853"/>
    </source>
</evidence>
<evidence type="ECO:0000256" key="6">
    <source>
        <dbReference type="ARBA" id="ARBA00022801"/>
    </source>
</evidence>
<feature type="region of interest" description="Disordered" evidence="16">
    <location>
        <begin position="746"/>
        <end position="777"/>
    </location>
</feature>
<evidence type="ECO:0000259" key="18">
    <source>
        <dbReference type="PROSITE" id="PS51194"/>
    </source>
</evidence>
<dbReference type="CDD" id="cd18003">
    <property type="entry name" value="DEXQc_SRCAP"/>
    <property type="match status" value="1"/>
</dbReference>
<dbReference type="GO" id="GO:0042393">
    <property type="term" value="F:histone binding"/>
    <property type="evidence" value="ECO:0007669"/>
    <property type="project" value="TreeGrafter"/>
</dbReference>
<feature type="domain" description="Helicase C-terminal" evidence="18">
    <location>
        <begin position="1363"/>
        <end position="1518"/>
    </location>
</feature>
<feature type="region of interest" description="Disordered" evidence="16">
    <location>
        <begin position="1581"/>
        <end position="1605"/>
    </location>
</feature>
<dbReference type="GO" id="GO:0016887">
    <property type="term" value="F:ATP hydrolysis activity"/>
    <property type="evidence" value="ECO:0007669"/>
    <property type="project" value="TreeGrafter"/>
</dbReference>
<dbReference type="EMBL" id="JAQGDS010000001">
    <property type="protein sequence ID" value="KAJ6264390.1"/>
    <property type="molecule type" value="Genomic_DNA"/>
</dbReference>
<comment type="similarity">
    <text evidence="2">Belongs to the SNF2/RAD54 helicase family. SWR1 subfamily.</text>
</comment>
<feature type="compositionally biased region" description="Acidic residues" evidence="16">
    <location>
        <begin position="618"/>
        <end position="672"/>
    </location>
</feature>
<feature type="region of interest" description="Disordered" evidence="16">
    <location>
        <begin position="81"/>
        <end position="284"/>
    </location>
</feature>